<reference evidence="6" key="1">
    <citation type="submission" date="2019-04" db="EMBL/GenBank/DDBJ databases">
        <title>Sequencing of skin fungus with MAO and IRED activity.</title>
        <authorList>
            <person name="Marsaioli A.J."/>
            <person name="Bonatto J.M.C."/>
            <person name="Reis Junior O."/>
        </authorList>
    </citation>
    <scope>NUCLEOTIDE SEQUENCE</scope>
    <source>
        <strain evidence="6">30M1</strain>
    </source>
</reference>
<dbReference type="SUPFAM" id="SSF52540">
    <property type="entry name" value="P-loop containing nucleoside triphosphate hydrolases"/>
    <property type="match status" value="1"/>
</dbReference>
<dbReference type="EMBL" id="SWKU01000019">
    <property type="protein sequence ID" value="KAF2998648.1"/>
    <property type="molecule type" value="Genomic_DNA"/>
</dbReference>
<dbReference type="GO" id="GO:0005874">
    <property type="term" value="C:microtubule"/>
    <property type="evidence" value="ECO:0007669"/>
    <property type="project" value="TreeGrafter"/>
</dbReference>
<evidence type="ECO:0000313" key="6">
    <source>
        <dbReference type="EMBL" id="KAF2998648.1"/>
    </source>
</evidence>
<dbReference type="PROSITE" id="PS51388">
    <property type="entry name" value="GED"/>
    <property type="match status" value="1"/>
</dbReference>
<dbReference type="InterPro" id="IPR030381">
    <property type="entry name" value="G_DYNAMIN_dom"/>
</dbReference>
<dbReference type="GO" id="GO:0005886">
    <property type="term" value="C:plasma membrane"/>
    <property type="evidence" value="ECO:0007669"/>
    <property type="project" value="TreeGrafter"/>
</dbReference>
<keyword evidence="7" id="KW-1185">Reference proteome</keyword>
<evidence type="ECO:0000256" key="2">
    <source>
        <dbReference type="ARBA" id="ARBA00023134"/>
    </source>
</evidence>
<dbReference type="PRINTS" id="PR00195">
    <property type="entry name" value="DYNAMIN"/>
</dbReference>
<dbReference type="SMART" id="SM00053">
    <property type="entry name" value="DYNc"/>
    <property type="match status" value="1"/>
</dbReference>
<feature type="domain" description="Dynamin-type G" evidence="5">
    <location>
        <begin position="91"/>
        <end position="410"/>
    </location>
</feature>
<dbReference type="PANTHER" id="PTHR11566">
    <property type="entry name" value="DYNAMIN"/>
    <property type="match status" value="1"/>
</dbReference>
<feature type="region of interest" description="Disordered" evidence="3">
    <location>
        <begin position="864"/>
        <end position="888"/>
    </location>
</feature>
<dbReference type="Pfam" id="PF00350">
    <property type="entry name" value="Dynamin_N"/>
    <property type="match status" value="1"/>
</dbReference>
<evidence type="ECO:0000256" key="3">
    <source>
        <dbReference type="SAM" id="MobiDB-lite"/>
    </source>
</evidence>
<dbReference type="PANTHER" id="PTHR11566:SF131">
    <property type="entry name" value="GTPASE, PUTATIVE (AFU_ORTHOLOGUE AFUA_6G07630)-RELATED"/>
    <property type="match status" value="1"/>
</dbReference>
<dbReference type="InterPro" id="IPR027417">
    <property type="entry name" value="P-loop_NTPase"/>
</dbReference>
<keyword evidence="2" id="KW-0342">GTP-binding</keyword>
<dbReference type="GO" id="GO:0003924">
    <property type="term" value="F:GTPase activity"/>
    <property type="evidence" value="ECO:0007669"/>
    <property type="project" value="InterPro"/>
</dbReference>
<evidence type="ECO:0008006" key="8">
    <source>
        <dbReference type="Google" id="ProtNLM"/>
    </source>
</evidence>
<dbReference type="GO" id="GO:0005525">
    <property type="term" value="F:GTP binding"/>
    <property type="evidence" value="ECO:0007669"/>
    <property type="project" value="InterPro"/>
</dbReference>
<accession>A0A9P4TAR0</accession>
<dbReference type="Pfam" id="PF01031">
    <property type="entry name" value="Dynamin_M"/>
    <property type="match status" value="1"/>
</dbReference>
<proteinExistence type="predicted"/>
<organism evidence="6 7">
    <name type="scientific">Curvularia kusanoi</name>
    <name type="common">Cochliobolus kusanoi</name>
    <dbReference type="NCBI Taxonomy" id="90978"/>
    <lineage>
        <taxon>Eukaryota</taxon>
        <taxon>Fungi</taxon>
        <taxon>Dikarya</taxon>
        <taxon>Ascomycota</taxon>
        <taxon>Pezizomycotina</taxon>
        <taxon>Dothideomycetes</taxon>
        <taxon>Pleosporomycetidae</taxon>
        <taxon>Pleosporales</taxon>
        <taxon>Pleosporineae</taxon>
        <taxon>Pleosporaceae</taxon>
        <taxon>Curvularia</taxon>
    </lineage>
</organism>
<dbReference type="PROSITE" id="PS51718">
    <property type="entry name" value="G_DYNAMIN_2"/>
    <property type="match status" value="1"/>
</dbReference>
<dbReference type="CDD" id="cd08771">
    <property type="entry name" value="DLP_1"/>
    <property type="match status" value="1"/>
</dbReference>
<gene>
    <name evidence="6" type="ORF">E8E13_007813</name>
</gene>
<dbReference type="OrthoDB" id="5061070at2759"/>
<dbReference type="Gene3D" id="3.40.50.300">
    <property type="entry name" value="P-loop containing nucleotide triphosphate hydrolases"/>
    <property type="match status" value="1"/>
</dbReference>
<sequence>MAGATRNRPVAGAPRTRGRAAIKTPSSSSEGTIPPEADTISDNDNPIDPDTAHPISGDQGDHDEVAPLGASVIEALAIISKLEKLQLDKQQISLPKCVVLGQQSTGKSSVIEAISGIKTPRDTGTCTRAPLFIELKPAGPGAAWHASISLMLQYDFAPAHNVPAEIPGWKPAATPRTEFFVETDDPDQLEYLIRCAQRAVLSPFEDPASFLDPAFDNSNGHKALFSPNIVCIAVSKSGLPPLSFFDLPGMIGQSETPDEQYTVLLTEKLVTKYIEDPEAMILVTCALENDVANSIAAGLARKLEVTDRCLGILTKPDRLPPLSSSAELAGILDGHKFAMGHGYFVVKNLSSDQIQQGFTHLDARRMEEEFFSSVAPWSTDLQHCQTRFGTLRLQQYLSSQLGNRVLSKLPFIQRQIEDRLAAVEVELSQIPDVPLHTAVRTVADVVQDFAVTVRNEISGEHGFISWSNTWDRVQQTMWEDLDNLKPTMMILGKLDEGLFAETMPGRSADDAISIDSDDDTAMSGGPETPSKKRKHNVEPKSEQTPAPGVSPFRTPRKPIRPGRGSQSTGTASSSGQSNEIPKREPFTLDGVNDYVKHNSRAKVPGHMNPKVREELMLSAFEHWPKVIDNFFTMLNRELKESIKAIFHKDFSRHAGSKLFTESFAIVQSLLDNNIHEQRATMAIESLKDEQEGPHIFHKAQFRSEKQATMERYAQARHEARFKALFKQRAAHIDRELTPQEKEKMRKDEKIKSLIAKEPYSHEIDLIADITTYYMIAARRLHDAITMRIESKFFKQLRVGLRDQLQDELGIYDGPQGQYKAQLLLTESPERMTRRNVLVTRRNALVEGLQCFSEHVQRFQANHDVDAGPSHYRRPSNYQQPSVASHDSDYMEDVRQHNLPVRSMSRTV</sequence>
<feature type="compositionally biased region" description="Polar residues" evidence="3">
    <location>
        <begin position="875"/>
        <end position="884"/>
    </location>
</feature>
<protein>
    <recommendedName>
        <fullName evidence="8">GED domain-containing protein</fullName>
    </recommendedName>
</protein>
<dbReference type="InterPro" id="IPR020850">
    <property type="entry name" value="GED_dom"/>
</dbReference>
<evidence type="ECO:0000259" key="4">
    <source>
        <dbReference type="PROSITE" id="PS51388"/>
    </source>
</evidence>
<evidence type="ECO:0000259" key="5">
    <source>
        <dbReference type="PROSITE" id="PS51718"/>
    </source>
</evidence>
<dbReference type="InterPro" id="IPR022812">
    <property type="entry name" value="Dynamin"/>
</dbReference>
<name>A0A9P4TAR0_CURKU</name>
<feature type="compositionally biased region" description="Low complexity" evidence="3">
    <location>
        <begin position="564"/>
        <end position="577"/>
    </location>
</feature>
<keyword evidence="1" id="KW-0547">Nucleotide-binding</keyword>
<dbReference type="InterPro" id="IPR001401">
    <property type="entry name" value="Dynamin_GTPase"/>
</dbReference>
<dbReference type="GO" id="GO:0005737">
    <property type="term" value="C:cytoplasm"/>
    <property type="evidence" value="ECO:0007669"/>
    <property type="project" value="TreeGrafter"/>
</dbReference>
<feature type="region of interest" description="Disordered" evidence="3">
    <location>
        <begin position="1"/>
        <end position="62"/>
    </location>
</feature>
<comment type="caution">
    <text evidence="6">The sequence shown here is derived from an EMBL/GenBank/DDBJ whole genome shotgun (WGS) entry which is preliminary data.</text>
</comment>
<dbReference type="Gene3D" id="1.20.120.1240">
    <property type="entry name" value="Dynamin, middle domain"/>
    <property type="match status" value="1"/>
</dbReference>
<feature type="domain" description="GED" evidence="4">
    <location>
        <begin position="762"/>
        <end position="859"/>
    </location>
</feature>
<dbReference type="AlphaFoldDB" id="A0A9P4TAR0"/>
<dbReference type="InterPro" id="IPR000375">
    <property type="entry name" value="Dynamin_stalk"/>
</dbReference>
<dbReference type="GO" id="GO:0008017">
    <property type="term" value="F:microtubule binding"/>
    <property type="evidence" value="ECO:0007669"/>
    <property type="project" value="TreeGrafter"/>
</dbReference>
<feature type="region of interest" description="Disordered" evidence="3">
    <location>
        <begin position="508"/>
        <end position="590"/>
    </location>
</feature>
<dbReference type="GO" id="GO:0031623">
    <property type="term" value="P:receptor internalization"/>
    <property type="evidence" value="ECO:0007669"/>
    <property type="project" value="TreeGrafter"/>
</dbReference>
<dbReference type="InterPro" id="IPR045063">
    <property type="entry name" value="Dynamin_N"/>
</dbReference>
<evidence type="ECO:0000256" key="1">
    <source>
        <dbReference type="ARBA" id="ARBA00022741"/>
    </source>
</evidence>
<evidence type="ECO:0000313" key="7">
    <source>
        <dbReference type="Proteomes" id="UP000801428"/>
    </source>
</evidence>
<dbReference type="Proteomes" id="UP000801428">
    <property type="component" value="Unassembled WGS sequence"/>
</dbReference>